<dbReference type="PANTHER" id="PTHR31314">
    <property type="entry name" value="MYB FAMILY TRANSCRIPTION FACTOR PHL7-LIKE"/>
    <property type="match status" value="1"/>
</dbReference>
<gene>
    <name evidence="7" type="ORF">Lalb_Chr18g0056461</name>
</gene>
<dbReference type="PROSITE" id="PS51294">
    <property type="entry name" value="HTH_MYB"/>
    <property type="match status" value="1"/>
</dbReference>
<evidence type="ECO:0000259" key="6">
    <source>
        <dbReference type="PROSITE" id="PS51294"/>
    </source>
</evidence>
<dbReference type="Pfam" id="PF00249">
    <property type="entry name" value="Myb_DNA-binding"/>
    <property type="match status" value="1"/>
</dbReference>
<keyword evidence="3" id="KW-0804">Transcription</keyword>
<dbReference type="InterPro" id="IPR001005">
    <property type="entry name" value="SANT/Myb"/>
</dbReference>
<dbReference type="GO" id="GO:0003700">
    <property type="term" value="F:DNA-binding transcription factor activity"/>
    <property type="evidence" value="ECO:0007669"/>
    <property type="project" value="InterPro"/>
</dbReference>
<evidence type="ECO:0000313" key="8">
    <source>
        <dbReference type="Proteomes" id="UP000447434"/>
    </source>
</evidence>
<organism evidence="7 8">
    <name type="scientific">Lupinus albus</name>
    <name type="common">White lupine</name>
    <name type="synonym">Lupinus termis</name>
    <dbReference type="NCBI Taxonomy" id="3870"/>
    <lineage>
        <taxon>Eukaryota</taxon>
        <taxon>Viridiplantae</taxon>
        <taxon>Streptophyta</taxon>
        <taxon>Embryophyta</taxon>
        <taxon>Tracheophyta</taxon>
        <taxon>Spermatophyta</taxon>
        <taxon>Magnoliopsida</taxon>
        <taxon>eudicotyledons</taxon>
        <taxon>Gunneridae</taxon>
        <taxon>Pentapetalae</taxon>
        <taxon>rosids</taxon>
        <taxon>fabids</taxon>
        <taxon>Fabales</taxon>
        <taxon>Fabaceae</taxon>
        <taxon>Papilionoideae</taxon>
        <taxon>50 kb inversion clade</taxon>
        <taxon>genistoids sensu lato</taxon>
        <taxon>core genistoids</taxon>
        <taxon>Genisteae</taxon>
        <taxon>Lupinus</taxon>
    </lineage>
</organism>
<comment type="subcellular location">
    <subcellularLocation>
        <location evidence="1">Nucleus</location>
    </subcellularLocation>
</comment>
<dbReference type="FunFam" id="1.10.10.60:FF:000007">
    <property type="entry name" value="Two-component response regulator"/>
    <property type="match status" value="1"/>
</dbReference>
<evidence type="ECO:0000256" key="3">
    <source>
        <dbReference type="ARBA" id="ARBA00023163"/>
    </source>
</evidence>
<evidence type="ECO:0000256" key="1">
    <source>
        <dbReference type="ARBA" id="ARBA00004123"/>
    </source>
</evidence>
<feature type="compositionally biased region" description="Low complexity" evidence="5">
    <location>
        <begin position="18"/>
        <end position="37"/>
    </location>
</feature>
<dbReference type="InterPro" id="IPR046955">
    <property type="entry name" value="PHR1-like"/>
</dbReference>
<feature type="domain" description="HTH myb-type" evidence="6">
    <location>
        <begin position="68"/>
        <end position="127"/>
    </location>
</feature>
<dbReference type="AlphaFoldDB" id="A0A6A4NZU8"/>
<reference evidence="8" key="1">
    <citation type="journal article" date="2020" name="Nat. Commun.">
        <title>Genome sequence of the cluster root forming white lupin.</title>
        <authorList>
            <person name="Hufnagel B."/>
            <person name="Marques A."/>
            <person name="Soriano A."/>
            <person name="Marques L."/>
            <person name="Divol F."/>
            <person name="Doumas P."/>
            <person name="Sallet E."/>
            <person name="Mancinotti D."/>
            <person name="Carrere S."/>
            <person name="Marande W."/>
            <person name="Arribat S."/>
            <person name="Keller J."/>
            <person name="Huneau C."/>
            <person name="Blein T."/>
            <person name="Aime D."/>
            <person name="Laguerre M."/>
            <person name="Taylor J."/>
            <person name="Schubert V."/>
            <person name="Nelson M."/>
            <person name="Geu-Flores F."/>
            <person name="Crespi M."/>
            <person name="Gallardo-Guerrero K."/>
            <person name="Delaux P.-M."/>
            <person name="Salse J."/>
            <person name="Berges H."/>
            <person name="Guyot R."/>
            <person name="Gouzy J."/>
            <person name="Peret B."/>
        </authorList>
    </citation>
    <scope>NUCLEOTIDE SEQUENCE [LARGE SCALE GENOMIC DNA]</scope>
    <source>
        <strain evidence="8">cv. Amiga</strain>
    </source>
</reference>
<comment type="caution">
    <text evidence="7">The sequence shown here is derived from an EMBL/GenBank/DDBJ whole genome shotgun (WGS) entry which is preliminary data.</text>
</comment>
<dbReference type="PANTHER" id="PTHR31314:SF84">
    <property type="entry name" value="HOMEODOMAIN-LIKE SUPERFAMILY PROTEIN-RELATED"/>
    <property type="match status" value="1"/>
</dbReference>
<name>A0A6A4NZU8_LUPAL</name>
<keyword evidence="8" id="KW-1185">Reference proteome</keyword>
<dbReference type="EMBL" id="WOCE01000018">
    <property type="protein sequence ID" value="KAE9594690.1"/>
    <property type="molecule type" value="Genomic_DNA"/>
</dbReference>
<dbReference type="GO" id="GO:0005634">
    <property type="term" value="C:nucleus"/>
    <property type="evidence" value="ECO:0007669"/>
    <property type="project" value="UniProtKB-SubCell"/>
</dbReference>
<dbReference type="InterPro" id="IPR006447">
    <property type="entry name" value="Myb_dom_plants"/>
</dbReference>
<feature type="region of interest" description="Disordered" evidence="5">
    <location>
        <begin position="1"/>
        <end position="70"/>
    </location>
</feature>
<dbReference type="Gene3D" id="1.10.10.60">
    <property type="entry name" value="Homeodomain-like"/>
    <property type="match status" value="1"/>
</dbReference>
<dbReference type="NCBIfam" id="TIGR01557">
    <property type="entry name" value="myb_SHAQKYF"/>
    <property type="match status" value="1"/>
</dbReference>
<dbReference type="SUPFAM" id="SSF46689">
    <property type="entry name" value="Homeodomain-like"/>
    <property type="match status" value="1"/>
</dbReference>
<dbReference type="Proteomes" id="UP000447434">
    <property type="component" value="Chromosome 18"/>
</dbReference>
<sequence>MNAETKNSLKVKQTQTMSSSSSSLSPLGSVVNNNNPSKSCEVRGRIRRLGSHKQLPDSKNPMVRSYNRSKMPRVRWTPELHRCFIHAVQNLGGEDRATPKMILQLMNVNWLTISHIKSHLQVTVSFP</sequence>
<keyword evidence="4" id="KW-0539">Nucleus</keyword>
<dbReference type="InterPro" id="IPR017930">
    <property type="entry name" value="Myb_dom"/>
</dbReference>
<accession>A0A6A4NZU8</accession>
<keyword evidence="2" id="KW-0805">Transcription regulation</keyword>
<dbReference type="OrthoDB" id="551907at2759"/>
<evidence type="ECO:0000256" key="4">
    <source>
        <dbReference type="ARBA" id="ARBA00023242"/>
    </source>
</evidence>
<proteinExistence type="predicted"/>
<evidence type="ECO:0000313" key="7">
    <source>
        <dbReference type="EMBL" id="KAE9594690.1"/>
    </source>
</evidence>
<evidence type="ECO:0000256" key="5">
    <source>
        <dbReference type="SAM" id="MobiDB-lite"/>
    </source>
</evidence>
<dbReference type="InterPro" id="IPR009057">
    <property type="entry name" value="Homeodomain-like_sf"/>
</dbReference>
<dbReference type="GO" id="GO:0003677">
    <property type="term" value="F:DNA binding"/>
    <property type="evidence" value="ECO:0007669"/>
    <property type="project" value="InterPro"/>
</dbReference>
<feature type="compositionally biased region" description="Polar residues" evidence="5">
    <location>
        <begin position="1"/>
        <end position="17"/>
    </location>
</feature>
<evidence type="ECO:0000256" key="2">
    <source>
        <dbReference type="ARBA" id="ARBA00023015"/>
    </source>
</evidence>
<protein>
    <submittedName>
        <fullName evidence="7">Putative transcription factor MYB-HB-like family</fullName>
    </submittedName>
</protein>